<dbReference type="PANTHER" id="PTHR33121">
    <property type="entry name" value="CYCLIC DI-GMP PHOSPHODIESTERASE PDEF"/>
    <property type="match status" value="1"/>
</dbReference>
<evidence type="ECO:0000313" key="4">
    <source>
        <dbReference type="EMBL" id="ABB39816.2"/>
    </source>
</evidence>
<sequence length="546" mass="60823">MNSLQHFLLTPFSASVGCGLLLLTFSALRYLKLLREVRRHPVSLHRCGTTQFITLVGFIAMFMVLYLLMLTNSGPHIPQDISAISGTILFLGAVFVFITAQVTSTGLHTALSANASLQHQAVHDYLTGLPNRRLIMELLGEAMQTAPAGYALVFVDIMNFKRVNISFAHYVGDQILEQVGQRLQTSMKPGDVAARLGGDDFAILLRTGSPREAVQRTQAVKAALKQPYFSGDIQFSLDCGFGLYMGTAQDTRPEHVIAKANTAMMRAKQRGRNRIAVFSRSMQDKAQLTIHFENQFRRSLRNGDFFLVFQPQYALTPQPELIGFETLVRWNHPERGIVSPAEFVPMAETTGLILHLDRYVLREACRIWGEMRASLPACRALHFSVNLSASHMDRPTFIRKLEKTLAAFEMPHESIILELTESALMSNPETAARKMQYLRSIGLHVALDDFGTGYSSLAYLTRFPCYCLKIDKSFVDNITTDENSVRVVRAIIHLAHGLGMVALAEGVETPEQLAQLQDMGCDQVQGYLLGKPMPQAALRDVIARNC</sequence>
<dbReference type="KEGG" id="dde:Dde_3022"/>
<keyword evidence="5" id="KW-1185">Reference proteome</keyword>
<dbReference type="PROSITE" id="PS50883">
    <property type="entry name" value="EAL"/>
    <property type="match status" value="1"/>
</dbReference>
<evidence type="ECO:0000259" key="2">
    <source>
        <dbReference type="PROSITE" id="PS50883"/>
    </source>
</evidence>
<dbReference type="eggNOG" id="COG5001">
    <property type="taxonomic scope" value="Bacteria"/>
</dbReference>
<dbReference type="SUPFAM" id="SSF55073">
    <property type="entry name" value="Nucleotide cyclase"/>
    <property type="match status" value="1"/>
</dbReference>
<dbReference type="Pfam" id="PF00563">
    <property type="entry name" value="EAL"/>
    <property type="match status" value="1"/>
</dbReference>
<dbReference type="Pfam" id="PF00990">
    <property type="entry name" value="GGDEF"/>
    <property type="match status" value="1"/>
</dbReference>
<feature type="transmembrane region" description="Helical" evidence="1">
    <location>
        <begin position="12"/>
        <end position="31"/>
    </location>
</feature>
<dbReference type="RefSeq" id="WP_011368788.1">
    <property type="nucleotide sequence ID" value="NC_007519.1"/>
</dbReference>
<feature type="transmembrane region" description="Helical" evidence="1">
    <location>
        <begin position="81"/>
        <end position="100"/>
    </location>
</feature>
<dbReference type="Proteomes" id="UP000002710">
    <property type="component" value="Chromosome"/>
</dbReference>
<dbReference type="SMART" id="SM00052">
    <property type="entry name" value="EAL"/>
    <property type="match status" value="1"/>
</dbReference>
<dbReference type="InterPro" id="IPR001633">
    <property type="entry name" value="EAL_dom"/>
</dbReference>
<dbReference type="EMBL" id="CP000112">
    <property type="protein sequence ID" value="ABB39816.2"/>
    <property type="molecule type" value="Genomic_DNA"/>
</dbReference>
<evidence type="ECO:0000256" key="1">
    <source>
        <dbReference type="SAM" id="Phobius"/>
    </source>
</evidence>
<dbReference type="HOGENOM" id="CLU_000445_70_50_7"/>
<evidence type="ECO:0000259" key="3">
    <source>
        <dbReference type="PROSITE" id="PS50887"/>
    </source>
</evidence>
<dbReference type="InterPro" id="IPR000160">
    <property type="entry name" value="GGDEF_dom"/>
</dbReference>
<dbReference type="InterPro" id="IPR043128">
    <property type="entry name" value="Rev_trsase/Diguanyl_cyclase"/>
</dbReference>
<dbReference type="Gene3D" id="3.30.70.270">
    <property type="match status" value="1"/>
</dbReference>
<dbReference type="InterPro" id="IPR035919">
    <property type="entry name" value="EAL_sf"/>
</dbReference>
<dbReference type="SUPFAM" id="SSF141868">
    <property type="entry name" value="EAL domain-like"/>
    <property type="match status" value="1"/>
</dbReference>
<dbReference type="AlphaFoldDB" id="Q30WY0"/>
<evidence type="ECO:0000313" key="5">
    <source>
        <dbReference type="Proteomes" id="UP000002710"/>
    </source>
</evidence>
<name>Q30WY0_OLEA2</name>
<dbReference type="GO" id="GO:0071111">
    <property type="term" value="F:cyclic-guanylate-specific phosphodiesterase activity"/>
    <property type="evidence" value="ECO:0007669"/>
    <property type="project" value="InterPro"/>
</dbReference>
<dbReference type="STRING" id="207559.Dde_3022"/>
<gene>
    <name evidence="4" type="ordered locus">Dde_3022</name>
</gene>
<feature type="transmembrane region" description="Helical" evidence="1">
    <location>
        <begin position="52"/>
        <end position="69"/>
    </location>
</feature>
<accession>Q30WY0</accession>
<dbReference type="InterPro" id="IPR029787">
    <property type="entry name" value="Nucleotide_cyclase"/>
</dbReference>
<feature type="domain" description="GGDEF" evidence="3">
    <location>
        <begin position="148"/>
        <end position="280"/>
    </location>
</feature>
<protein>
    <submittedName>
        <fullName evidence="4">Diguanylate cyclase/phosphodiesterase</fullName>
    </submittedName>
</protein>
<organism evidence="4 5">
    <name type="scientific">Oleidesulfovibrio alaskensis (strain ATCC BAA-1058 / DSM 17464 / G20)</name>
    <name type="common">Desulfovibrio alaskensis</name>
    <dbReference type="NCBI Taxonomy" id="207559"/>
    <lineage>
        <taxon>Bacteria</taxon>
        <taxon>Pseudomonadati</taxon>
        <taxon>Thermodesulfobacteriota</taxon>
        <taxon>Desulfovibrionia</taxon>
        <taxon>Desulfovibrionales</taxon>
        <taxon>Desulfovibrionaceae</taxon>
        <taxon>Oleidesulfovibrio</taxon>
    </lineage>
</organism>
<dbReference type="PROSITE" id="PS50887">
    <property type="entry name" value="GGDEF"/>
    <property type="match status" value="1"/>
</dbReference>
<dbReference type="Gene3D" id="3.20.20.450">
    <property type="entry name" value="EAL domain"/>
    <property type="match status" value="1"/>
</dbReference>
<dbReference type="NCBIfam" id="TIGR00254">
    <property type="entry name" value="GGDEF"/>
    <property type="match status" value="1"/>
</dbReference>
<keyword evidence="1" id="KW-0472">Membrane</keyword>
<reference evidence="4 5" key="1">
    <citation type="journal article" date="2011" name="J. Bacteriol.">
        <title>Complete genome sequence and updated annotation of Desulfovibrio alaskensis G20.</title>
        <authorList>
            <person name="Hauser L.J."/>
            <person name="Land M.L."/>
            <person name="Brown S.D."/>
            <person name="Larimer F."/>
            <person name="Keller K.L."/>
            <person name="Rapp-Giles B.J."/>
            <person name="Price M.N."/>
            <person name="Lin M."/>
            <person name="Bruce D.C."/>
            <person name="Detter J.C."/>
            <person name="Tapia R."/>
            <person name="Han C.S."/>
            <person name="Goodwin L.A."/>
            <person name="Cheng J.F."/>
            <person name="Pitluck S."/>
            <person name="Copeland A."/>
            <person name="Lucas S."/>
            <person name="Nolan M."/>
            <person name="Lapidus A.L."/>
            <person name="Palumbo A.V."/>
            <person name="Wall J.D."/>
        </authorList>
    </citation>
    <scope>NUCLEOTIDE SEQUENCE [LARGE SCALE GENOMIC DNA]</scope>
    <source>
        <strain evidence="5">ATCC BAA 1058 / DSM 17464 / G20</strain>
    </source>
</reference>
<feature type="domain" description="EAL" evidence="2">
    <location>
        <begin position="289"/>
        <end position="546"/>
    </location>
</feature>
<dbReference type="PANTHER" id="PTHR33121:SF70">
    <property type="entry name" value="SIGNALING PROTEIN YKOW"/>
    <property type="match status" value="1"/>
</dbReference>
<keyword evidence="1" id="KW-0812">Transmembrane</keyword>
<dbReference type="CDD" id="cd01949">
    <property type="entry name" value="GGDEF"/>
    <property type="match status" value="1"/>
</dbReference>
<dbReference type="CDD" id="cd01948">
    <property type="entry name" value="EAL"/>
    <property type="match status" value="1"/>
</dbReference>
<keyword evidence="1" id="KW-1133">Transmembrane helix</keyword>
<dbReference type="InterPro" id="IPR050706">
    <property type="entry name" value="Cyclic-di-GMP_PDE-like"/>
</dbReference>
<proteinExistence type="predicted"/>
<dbReference type="SMART" id="SM00267">
    <property type="entry name" value="GGDEF"/>
    <property type="match status" value="1"/>
</dbReference>